<keyword evidence="8 15" id="KW-0963">Cytoplasm</keyword>
<dbReference type="NCBIfam" id="TIGR03188">
    <property type="entry name" value="histidine_hisI"/>
    <property type="match status" value="1"/>
</dbReference>
<evidence type="ECO:0000256" key="4">
    <source>
        <dbReference type="ARBA" id="ARBA00005169"/>
    </source>
</evidence>
<feature type="region of interest" description="Phosphoribosyl-ATP pyrophosphohydrolase" evidence="15">
    <location>
        <begin position="115"/>
        <end position="211"/>
    </location>
</feature>
<dbReference type="PANTHER" id="PTHR42945">
    <property type="entry name" value="HISTIDINE BIOSYNTHESIS BIFUNCTIONAL PROTEIN"/>
    <property type="match status" value="1"/>
</dbReference>
<dbReference type="NCBIfam" id="NF000768">
    <property type="entry name" value="PRK00051.1"/>
    <property type="match status" value="1"/>
</dbReference>
<dbReference type="EC" id="3.5.4.19" evidence="15"/>
<dbReference type="InterPro" id="IPR038019">
    <property type="entry name" value="PRib_AMP_CycHydrolase_sf"/>
</dbReference>
<keyword evidence="13 15" id="KW-0368">Histidine biosynthesis</keyword>
<keyword evidence="14 15" id="KW-0511">Multifunctional enzyme</keyword>
<dbReference type="EC" id="3.6.1.31" evidence="15"/>
<evidence type="ECO:0000256" key="11">
    <source>
        <dbReference type="ARBA" id="ARBA00022801"/>
    </source>
</evidence>
<dbReference type="Proteomes" id="UP000037854">
    <property type="component" value="Unassembled WGS sequence"/>
</dbReference>
<keyword evidence="9 15" id="KW-0028">Amino-acid biosynthesis</keyword>
<keyword evidence="10 15" id="KW-0547">Nucleotide-binding</keyword>
<evidence type="ECO:0000256" key="10">
    <source>
        <dbReference type="ARBA" id="ARBA00022741"/>
    </source>
</evidence>
<protein>
    <recommendedName>
        <fullName evidence="15">Histidine biosynthesis bifunctional protein HisIE</fullName>
    </recommendedName>
    <domain>
        <recommendedName>
            <fullName evidence="15">Phosphoribosyl-AMP cyclohydrolase</fullName>
            <shortName evidence="15">PRA-CH</shortName>
            <ecNumber evidence="15">3.5.4.19</ecNumber>
        </recommendedName>
    </domain>
    <domain>
        <recommendedName>
            <fullName evidence="15">Phosphoribosyl-ATP pyrophosphatase</fullName>
            <shortName evidence="15">PRA-PH</shortName>
            <ecNumber evidence="15">3.6.1.31</ecNumber>
        </recommendedName>
    </domain>
</protein>
<name>A0ABR5MMD1_9BACI</name>
<comment type="catalytic activity">
    <reaction evidence="2 15">
        <text>1-(5-phospho-beta-D-ribosyl)-ATP + H2O = 1-(5-phospho-beta-D-ribosyl)-5'-AMP + diphosphate + H(+)</text>
        <dbReference type="Rhea" id="RHEA:22828"/>
        <dbReference type="ChEBI" id="CHEBI:15377"/>
        <dbReference type="ChEBI" id="CHEBI:15378"/>
        <dbReference type="ChEBI" id="CHEBI:33019"/>
        <dbReference type="ChEBI" id="CHEBI:59457"/>
        <dbReference type="ChEBI" id="CHEBI:73183"/>
        <dbReference type="EC" id="3.6.1.31"/>
    </reaction>
</comment>
<sequence>MNIKNLSFDQNGLIPAIVQDAGTGNVLTLAYMNKESLQKTIETDETWFFSRSRQELWNKGETSGNKQKINKISYDCDADALLVQVTPLGPACHKGEETCFHNNLYENEAPSQDIIPQVVAKIKERRENPVDGSYTNYLFNEGLDKILKKIGEESTEVIIGAKNNDKQEITSEIADLTYHTLVLMELLHVSIKDIKDELKNRHIETDKKNKL</sequence>
<evidence type="ECO:0000256" key="13">
    <source>
        <dbReference type="ARBA" id="ARBA00023102"/>
    </source>
</evidence>
<dbReference type="NCBIfam" id="NF002747">
    <property type="entry name" value="PRK02759.1"/>
    <property type="match status" value="1"/>
</dbReference>
<dbReference type="InterPro" id="IPR008179">
    <property type="entry name" value="HisE"/>
</dbReference>
<comment type="pathway">
    <text evidence="4 15">Amino-acid biosynthesis; L-histidine biosynthesis; L-histidine from 5-phospho-alpha-D-ribose 1-diphosphate: step 3/9.</text>
</comment>
<evidence type="ECO:0000256" key="15">
    <source>
        <dbReference type="HAMAP-Rule" id="MF_01019"/>
    </source>
</evidence>
<evidence type="ECO:0000256" key="14">
    <source>
        <dbReference type="ARBA" id="ARBA00023268"/>
    </source>
</evidence>
<proteinExistence type="inferred from homology"/>
<dbReference type="Pfam" id="PF01502">
    <property type="entry name" value="PRA-CH"/>
    <property type="match status" value="1"/>
</dbReference>
<keyword evidence="11 15" id="KW-0378">Hydrolase</keyword>
<reference evidence="17 18" key="1">
    <citation type="submission" date="2015-07" db="EMBL/GenBank/DDBJ databases">
        <title>High-quality draft genome sequence of Oceanobacillus caeni HM6, a bacillus isolated from a human feces.</title>
        <authorList>
            <person name="Kumar J."/>
            <person name="Verma M.K."/>
            <person name="Pandey R."/>
            <person name="Bhambi M."/>
            <person name="Chauhan N."/>
        </authorList>
    </citation>
    <scope>NUCLEOTIDE SEQUENCE [LARGE SCALE GENOMIC DNA]</scope>
    <source>
        <strain evidence="17 18">HM6</strain>
    </source>
</reference>
<comment type="caution">
    <text evidence="17">The sequence shown here is derived from an EMBL/GenBank/DDBJ whole genome shotgun (WGS) entry which is preliminary data.</text>
</comment>
<evidence type="ECO:0000259" key="16">
    <source>
        <dbReference type="Pfam" id="PF01502"/>
    </source>
</evidence>
<evidence type="ECO:0000256" key="3">
    <source>
        <dbReference type="ARBA" id="ARBA00004496"/>
    </source>
</evidence>
<accession>A0ABR5MMD1</accession>
<evidence type="ECO:0000256" key="1">
    <source>
        <dbReference type="ARBA" id="ARBA00000024"/>
    </source>
</evidence>
<dbReference type="CDD" id="cd11534">
    <property type="entry name" value="NTP-PPase_HisIE_like"/>
    <property type="match status" value="1"/>
</dbReference>
<evidence type="ECO:0000313" key="18">
    <source>
        <dbReference type="Proteomes" id="UP000037854"/>
    </source>
</evidence>
<dbReference type="Pfam" id="PF01503">
    <property type="entry name" value="PRA-PH"/>
    <property type="match status" value="1"/>
</dbReference>
<evidence type="ECO:0000313" key="17">
    <source>
        <dbReference type="EMBL" id="KPH77639.1"/>
    </source>
</evidence>
<feature type="domain" description="Phosphoribosyl-AMP cyclohydrolase" evidence="16">
    <location>
        <begin position="29"/>
        <end position="101"/>
    </location>
</feature>
<dbReference type="PANTHER" id="PTHR42945:SF9">
    <property type="entry name" value="HISTIDINE BIOSYNTHESIS BIFUNCTIONAL PROTEIN HISIE"/>
    <property type="match status" value="1"/>
</dbReference>
<keyword evidence="18" id="KW-1185">Reference proteome</keyword>
<dbReference type="Gene3D" id="3.10.20.810">
    <property type="entry name" value="Phosphoribosyl-AMP cyclohydrolase"/>
    <property type="match status" value="1"/>
</dbReference>
<comment type="pathway">
    <text evidence="5 15">Amino-acid biosynthesis; L-histidine biosynthesis; L-histidine from 5-phospho-alpha-D-ribose 1-diphosphate: step 2/9.</text>
</comment>
<comment type="similarity">
    <text evidence="6 15">In the C-terminal section; belongs to the PRA-PH family.</text>
</comment>
<keyword evidence="12 15" id="KW-0067">ATP-binding</keyword>
<gene>
    <name evidence="15" type="primary">hisI</name>
    <name evidence="15" type="synonym">hisIE</name>
    <name evidence="17" type="ORF">AFL42_03055</name>
</gene>
<organism evidence="17 18">
    <name type="scientific">Oceanobacillus caeni</name>
    <dbReference type="NCBI Taxonomy" id="405946"/>
    <lineage>
        <taxon>Bacteria</taxon>
        <taxon>Bacillati</taxon>
        <taxon>Bacillota</taxon>
        <taxon>Bacilli</taxon>
        <taxon>Bacillales</taxon>
        <taxon>Bacillaceae</taxon>
        <taxon>Oceanobacillus</taxon>
    </lineage>
</organism>
<comment type="subcellular location">
    <subcellularLocation>
        <location evidence="3 15">Cytoplasm</location>
    </subcellularLocation>
</comment>
<dbReference type="SUPFAM" id="SSF141734">
    <property type="entry name" value="HisI-like"/>
    <property type="match status" value="1"/>
</dbReference>
<evidence type="ECO:0000256" key="8">
    <source>
        <dbReference type="ARBA" id="ARBA00022490"/>
    </source>
</evidence>
<dbReference type="Gene3D" id="1.10.287.1080">
    <property type="entry name" value="MazG-like"/>
    <property type="match status" value="1"/>
</dbReference>
<dbReference type="InterPro" id="IPR021130">
    <property type="entry name" value="PRib-ATP_PPHydrolase-like"/>
</dbReference>
<evidence type="ECO:0000256" key="5">
    <source>
        <dbReference type="ARBA" id="ARBA00005204"/>
    </source>
</evidence>
<comment type="similarity">
    <text evidence="7 15">In the N-terminal section; belongs to the PRA-CH family.</text>
</comment>
<dbReference type="EMBL" id="LGTK01000006">
    <property type="protein sequence ID" value="KPH77639.1"/>
    <property type="molecule type" value="Genomic_DNA"/>
</dbReference>
<feature type="region of interest" description="Phosphoribosyl-AMP cyclohydrolase" evidence="15">
    <location>
        <begin position="1"/>
        <end position="114"/>
    </location>
</feature>
<dbReference type="HAMAP" id="MF_01020">
    <property type="entry name" value="HisE"/>
    <property type="match status" value="1"/>
</dbReference>
<dbReference type="InterPro" id="IPR002496">
    <property type="entry name" value="PRib_AMP_CycHydrolase_dom"/>
</dbReference>
<evidence type="ECO:0000256" key="7">
    <source>
        <dbReference type="ARBA" id="ARBA00008299"/>
    </source>
</evidence>
<evidence type="ECO:0000256" key="9">
    <source>
        <dbReference type="ARBA" id="ARBA00022605"/>
    </source>
</evidence>
<comment type="catalytic activity">
    <reaction evidence="1 15">
        <text>1-(5-phospho-beta-D-ribosyl)-5'-AMP + H2O = 1-(5-phospho-beta-D-ribosyl)-5-[(5-phospho-beta-D-ribosylamino)methylideneamino]imidazole-4-carboxamide</text>
        <dbReference type="Rhea" id="RHEA:20049"/>
        <dbReference type="ChEBI" id="CHEBI:15377"/>
        <dbReference type="ChEBI" id="CHEBI:58435"/>
        <dbReference type="ChEBI" id="CHEBI:59457"/>
        <dbReference type="EC" id="3.5.4.19"/>
    </reaction>
</comment>
<evidence type="ECO:0000256" key="6">
    <source>
        <dbReference type="ARBA" id="ARBA00007731"/>
    </source>
</evidence>
<dbReference type="HAMAP" id="MF_01021">
    <property type="entry name" value="HisI"/>
    <property type="match status" value="1"/>
</dbReference>
<dbReference type="HAMAP" id="MF_01019">
    <property type="entry name" value="HisIE"/>
    <property type="match status" value="1"/>
</dbReference>
<dbReference type="InterPro" id="IPR026660">
    <property type="entry name" value="PRA-CH"/>
</dbReference>
<dbReference type="InterPro" id="IPR023019">
    <property type="entry name" value="His_synth_HisIE"/>
</dbReference>
<evidence type="ECO:0000256" key="2">
    <source>
        <dbReference type="ARBA" id="ARBA00001460"/>
    </source>
</evidence>
<dbReference type="SUPFAM" id="SSF101386">
    <property type="entry name" value="all-alpha NTP pyrophosphatases"/>
    <property type="match status" value="1"/>
</dbReference>
<evidence type="ECO:0000256" key="12">
    <source>
        <dbReference type="ARBA" id="ARBA00022840"/>
    </source>
</evidence>